<dbReference type="InterPro" id="IPR008719">
    <property type="entry name" value="N2O_reductase_NosL"/>
</dbReference>
<evidence type="ECO:0000313" key="2">
    <source>
        <dbReference type="Proteomes" id="UP001163739"/>
    </source>
</evidence>
<dbReference type="Gene3D" id="3.30.70.2060">
    <property type="match status" value="1"/>
</dbReference>
<gene>
    <name evidence="1" type="ORF">NKI27_02945</name>
</gene>
<dbReference type="SUPFAM" id="SSF160387">
    <property type="entry name" value="NosL/MerB-like"/>
    <property type="match status" value="1"/>
</dbReference>
<dbReference type="EMBL" id="CP100390">
    <property type="protein sequence ID" value="UZE96723.1"/>
    <property type="molecule type" value="Genomic_DNA"/>
</dbReference>
<keyword evidence="2" id="KW-1185">Reference proteome</keyword>
<reference evidence="1" key="1">
    <citation type="submission" date="2022-06" db="EMBL/GenBank/DDBJ databases">
        <title>Alkalimarinus sp. nov., isolated from gut of a Alitta virens.</title>
        <authorList>
            <person name="Yang A.I."/>
            <person name="Shin N.-R."/>
        </authorList>
    </citation>
    <scope>NUCLEOTIDE SEQUENCE</scope>
    <source>
        <strain evidence="1">A2M4</strain>
    </source>
</reference>
<dbReference type="RefSeq" id="WP_265048208.1">
    <property type="nucleotide sequence ID" value="NZ_CP100390.1"/>
</dbReference>
<dbReference type="Gene3D" id="3.30.70.2050">
    <property type="match status" value="1"/>
</dbReference>
<dbReference type="Pfam" id="PF05573">
    <property type="entry name" value="NosL"/>
    <property type="match status" value="1"/>
</dbReference>
<dbReference type="PANTHER" id="PTHR41247:SF1">
    <property type="entry name" value="HTH-TYPE TRANSCRIPTIONAL REPRESSOR YCNK"/>
    <property type="match status" value="1"/>
</dbReference>
<dbReference type="PANTHER" id="PTHR41247">
    <property type="entry name" value="HTH-TYPE TRANSCRIPTIONAL REPRESSOR YCNK"/>
    <property type="match status" value="1"/>
</dbReference>
<name>A0ABY6N3R7_9ALTE</name>
<organism evidence="1 2">
    <name type="scientific">Alkalimarinus alittae</name>
    <dbReference type="NCBI Taxonomy" id="2961619"/>
    <lineage>
        <taxon>Bacteria</taxon>
        <taxon>Pseudomonadati</taxon>
        <taxon>Pseudomonadota</taxon>
        <taxon>Gammaproteobacteria</taxon>
        <taxon>Alteromonadales</taxon>
        <taxon>Alteromonadaceae</taxon>
        <taxon>Alkalimarinus</taxon>
    </lineage>
</organism>
<dbReference type="Proteomes" id="UP001163739">
    <property type="component" value="Chromosome"/>
</dbReference>
<proteinExistence type="predicted"/>
<evidence type="ECO:0000313" key="1">
    <source>
        <dbReference type="EMBL" id="UZE96723.1"/>
    </source>
</evidence>
<sequence>MLFITACSNEDTTQHTKNLPVAIESGDECHLCGMVISEFPGPKGELFEGRQNSVRKFCSTRDLMSWYLQPENKPNSKDIYVHDMSRSDWNSPNDEHMINAKDAWFVVGSSMKGAMGPTLGSFAEKAAAEAFVTKHGGTVLGFNEITMDILNTGSVSNMGSMHH</sequence>
<protein>
    <submittedName>
        <fullName evidence="1">Nitrous oxide reductase accessory protein NosL</fullName>
    </submittedName>
</protein>
<accession>A0ABY6N3R7</accession>